<comment type="caution">
    <text evidence="1">The sequence shown here is derived from an EMBL/GenBank/DDBJ whole genome shotgun (WGS) entry which is preliminary data.</text>
</comment>
<protein>
    <submittedName>
        <fullName evidence="1">Uncharacterized protein</fullName>
    </submittedName>
</protein>
<evidence type="ECO:0000313" key="1">
    <source>
        <dbReference type="EMBL" id="GAG56455.1"/>
    </source>
</evidence>
<gene>
    <name evidence="1" type="ORF">S01H4_16719</name>
</gene>
<accession>X0YKB8</accession>
<reference evidence="1" key="1">
    <citation type="journal article" date="2014" name="Front. Microbiol.">
        <title>High frequency of phylogenetically diverse reductive dehalogenase-homologous genes in deep subseafloor sedimentary metagenomes.</title>
        <authorList>
            <person name="Kawai M."/>
            <person name="Futagami T."/>
            <person name="Toyoda A."/>
            <person name="Takaki Y."/>
            <person name="Nishi S."/>
            <person name="Hori S."/>
            <person name="Arai W."/>
            <person name="Tsubouchi T."/>
            <person name="Morono Y."/>
            <person name="Uchiyama I."/>
            <person name="Ito T."/>
            <person name="Fujiyama A."/>
            <person name="Inagaki F."/>
            <person name="Takami H."/>
        </authorList>
    </citation>
    <scope>NUCLEOTIDE SEQUENCE</scope>
    <source>
        <strain evidence="1">Expedition CK06-06</strain>
    </source>
</reference>
<sequence>MNLKNFDYLPPEFNNRVIKYISNSTKQVFLSGKNNTAYYSLKKIQKQINTEAAKNTSIDLKTYRERLTENDFIKLIKNLPKGYLTPYRKGTQWLTNVGLLKVKNEIENSKLIGYYSLPALSEKLNLKKVLLVEILDEFIDKRSGIFDKNREIFYYLKFLNQKIEQINSIANPDKKEIQINLMAKELNG</sequence>
<proteinExistence type="predicted"/>
<name>X0YKB8_9ZZZZ</name>
<dbReference type="AlphaFoldDB" id="X0YKB8"/>
<dbReference type="EMBL" id="BART01007340">
    <property type="protein sequence ID" value="GAG56455.1"/>
    <property type="molecule type" value="Genomic_DNA"/>
</dbReference>
<organism evidence="1">
    <name type="scientific">marine sediment metagenome</name>
    <dbReference type="NCBI Taxonomy" id="412755"/>
    <lineage>
        <taxon>unclassified sequences</taxon>
        <taxon>metagenomes</taxon>
        <taxon>ecological metagenomes</taxon>
    </lineage>
</organism>